<evidence type="ECO:0000313" key="5">
    <source>
        <dbReference type="Proteomes" id="UP000325785"/>
    </source>
</evidence>
<evidence type="ECO:0000313" key="4">
    <source>
        <dbReference type="Proteomes" id="UP000051401"/>
    </source>
</evidence>
<keyword evidence="1" id="KW-0732">Signal</keyword>
<reference evidence="3 5" key="2">
    <citation type="submission" date="2018-08" db="EMBL/GenBank/DDBJ databases">
        <title>Genetic Globetrotter - A new plasmid hitch-hiking vast phylogenetic and geographic distances.</title>
        <authorList>
            <person name="Vollmers J."/>
            <person name="Petersen J."/>
        </authorList>
    </citation>
    <scope>NUCLEOTIDE SEQUENCE [LARGE SCALE GENOMIC DNA]</scope>
    <source>
        <strain evidence="3 5">DSM 26383</strain>
    </source>
</reference>
<accession>A0A0T5P7Q3</accession>
<evidence type="ECO:0000313" key="3">
    <source>
        <dbReference type="EMBL" id="QEW26544.1"/>
    </source>
</evidence>
<dbReference type="SUPFAM" id="SSF56935">
    <property type="entry name" value="Porins"/>
    <property type="match status" value="1"/>
</dbReference>
<evidence type="ECO:0000313" key="2">
    <source>
        <dbReference type="EMBL" id="KRS17369.1"/>
    </source>
</evidence>
<dbReference type="KEGG" id="rid:RIdsm_02344"/>
<dbReference type="EMBL" id="LAXI01000007">
    <property type="protein sequence ID" value="KRS17369.1"/>
    <property type="molecule type" value="Genomic_DNA"/>
</dbReference>
<dbReference type="EMBL" id="CP031598">
    <property type="protein sequence ID" value="QEW26544.1"/>
    <property type="molecule type" value="Genomic_DNA"/>
</dbReference>
<dbReference type="Proteomes" id="UP000325785">
    <property type="component" value="Chromosome"/>
</dbReference>
<name>A0A0T5P7Q3_9RHOB</name>
<evidence type="ECO:0000256" key="1">
    <source>
        <dbReference type="SAM" id="SignalP"/>
    </source>
</evidence>
<sequence length="412" mass="45576">MAGFMRRWVAAVVFVLGAMPAAAEEGMYNPDGLVRTSLRYSEEMFDRQAHVPNKIARMFLARSEGRLEPGALYLGGRFVATRIWETTNTPGRFPILSRLPPTHTAGTSDGYGVINEISVHTTLALPMVTAFAQGEYTEVEYPGQKPIQLRKYWVAIGDPDVAPVYLAFGRKTVNFGNFATYAPFTHSHSTHYFWPQSDDPVIELGYVTPRTELAFTLIPAHRGLRVLSTPKNDGAFSNFAVNGSHRFDLGRGRSLRLGAGFLRGTIYDSVIAHHPPGVGINRQWNGLWDVNAVYNAPRFDLMAEFTRTLHDWPATGHHVQATTLQGRWRGEVFGRPAVWSASVSRGVQGARGLPWEVMEQAILGLEVDLAPHVKVGAEYMYNEGFVPLILPRVTSVAGVKSHTVILGAELTF</sequence>
<evidence type="ECO:0008006" key="6">
    <source>
        <dbReference type="Google" id="ProtNLM"/>
    </source>
</evidence>
<proteinExistence type="predicted"/>
<feature type="chain" id="PRO_5010437425" description="Porin" evidence="1">
    <location>
        <begin position="24"/>
        <end position="412"/>
    </location>
</feature>
<keyword evidence="4" id="KW-1185">Reference proteome</keyword>
<reference evidence="2 4" key="1">
    <citation type="submission" date="2015-04" db="EMBL/GenBank/DDBJ databases">
        <title>The draft genome sequence of Roseovarius indicus B108T.</title>
        <authorList>
            <person name="Li G."/>
            <person name="Lai Q."/>
            <person name="Shao Z."/>
            <person name="Yan P."/>
        </authorList>
    </citation>
    <scope>NUCLEOTIDE SEQUENCE [LARGE SCALE GENOMIC DNA]</scope>
    <source>
        <strain evidence="2 4">B108</strain>
    </source>
</reference>
<dbReference type="OrthoDB" id="228981at2"/>
<feature type="signal peptide" evidence="1">
    <location>
        <begin position="1"/>
        <end position="23"/>
    </location>
</feature>
<gene>
    <name evidence="3" type="ORF">RIdsm_02344</name>
    <name evidence="2" type="ORF">XM52_12775</name>
</gene>
<dbReference type="PATRIC" id="fig|540747.5.peg.5589"/>
<organism evidence="2 4">
    <name type="scientific">Roseovarius indicus</name>
    <dbReference type="NCBI Taxonomy" id="540747"/>
    <lineage>
        <taxon>Bacteria</taxon>
        <taxon>Pseudomonadati</taxon>
        <taxon>Pseudomonadota</taxon>
        <taxon>Alphaproteobacteria</taxon>
        <taxon>Rhodobacterales</taxon>
        <taxon>Roseobacteraceae</taxon>
        <taxon>Roseovarius</taxon>
    </lineage>
</organism>
<dbReference type="AlphaFoldDB" id="A0A0T5P7Q3"/>
<dbReference type="Proteomes" id="UP000051401">
    <property type="component" value="Unassembled WGS sequence"/>
</dbReference>
<dbReference type="RefSeq" id="WP_057816533.1">
    <property type="nucleotide sequence ID" value="NZ_CP031598.1"/>
</dbReference>
<protein>
    <recommendedName>
        <fullName evidence="6">Porin</fullName>
    </recommendedName>
</protein>
<dbReference type="STRING" id="540747.SAMN04488031_101998"/>